<organism evidence="2 3">
    <name type="scientific">Drouetiella hepatica Uher 2000/2452</name>
    <dbReference type="NCBI Taxonomy" id="904376"/>
    <lineage>
        <taxon>Bacteria</taxon>
        <taxon>Bacillati</taxon>
        <taxon>Cyanobacteriota</taxon>
        <taxon>Cyanophyceae</taxon>
        <taxon>Oculatellales</taxon>
        <taxon>Oculatellaceae</taxon>
        <taxon>Drouetiella</taxon>
    </lineage>
</organism>
<sequence length="239" mass="25460">MSLSAFGMVLGISQDLLAQPLMPQPLMPPSLIAQALPTCQPPQENQFLLLVLNQRSDTQTQLKQLLPASAVLTPCDYLSNSVVRVEGFSSAEIANAWAKYINDRIGLQAFVARSANSAIVTTPSLAQPQAPTALPTSAPTSTEGVPRSVPEAYNPQPLGTGYAVLVNYFNRPEAAADVGQITAGAVGLVAYNQNPYLLAIYTNSETSAASMLRTLSDRGFTAVMVDSRRVVLLKRNVAN</sequence>
<dbReference type="EMBL" id="JAHHHD010000001">
    <property type="protein sequence ID" value="MBW4657386.1"/>
    <property type="molecule type" value="Genomic_DNA"/>
</dbReference>
<reference evidence="2" key="1">
    <citation type="submission" date="2021-05" db="EMBL/GenBank/DDBJ databases">
        <authorList>
            <person name="Pietrasiak N."/>
            <person name="Ward R."/>
            <person name="Stajich J.E."/>
            <person name="Kurbessoian T."/>
        </authorList>
    </citation>
    <scope>NUCLEOTIDE SEQUENCE</scope>
    <source>
        <strain evidence="2">UHER 2000/2452</strain>
    </source>
</reference>
<evidence type="ECO:0000313" key="2">
    <source>
        <dbReference type="EMBL" id="MBW4657386.1"/>
    </source>
</evidence>
<comment type="caution">
    <text evidence="2">The sequence shown here is derived from an EMBL/GenBank/DDBJ whole genome shotgun (WGS) entry which is preliminary data.</text>
</comment>
<protein>
    <recommendedName>
        <fullName evidence="4">SPOR domain-containing protein</fullName>
    </recommendedName>
</protein>
<proteinExistence type="predicted"/>
<feature type="region of interest" description="Disordered" evidence="1">
    <location>
        <begin position="126"/>
        <end position="148"/>
    </location>
</feature>
<evidence type="ECO:0000256" key="1">
    <source>
        <dbReference type="SAM" id="MobiDB-lite"/>
    </source>
</evidence>
<evidence type="ECO:0008006" key="4">
    <source>
        <dbReference type="Google" id="ProtNLM"/>
    </source>
</evidence>
<dbReference type="Proteomes" id="UP000757435">
    <property type="component" value="Unassembled WGS sequence"/>
</dbReference>
<dbReference type="AlphaFoldDB" id="A0A951Q767"/>
<reference evidence="2" key="2">
    <citation type="journal article" date="2022" name="Microbiol. Resour. Announc.">
        <title>Metagenome Sequencing to Explore Phylogenomics of Terrestrial Cyanobacteria.</title>
        <authorList>
            <person name="Ward R.D."/>
            <person name="Stajich J.E."/>
            <person name="Johansen J.R."/>
            <person name="Huntemann M."/>
            <person name="Clum A."/>
            <person name="Foster B."/>
            <person name="Foster B."/>
            <person name="Roux S."/>
            <person name="Palaniappan K."/>
            <person name="Varghese N."/>
            <person name="Mukherjee S."/>
            <person name="Reddy T.B.K."/>
            <person name="Daum C."/>
            <person name="Copeland A."/>
            <person name="Chen I.A."/>
            <person name="Ivanova N.N."/>
            <person name="Kyrpides N.C."/>
            <person name="Shapiro N."/>
            <person name="Eloe-Fadrosh E.A."/>
            <person name="Pietrasiak N."/>
        </authorList>
    </citation>
    <scope>NUCLEOTIDE SEQUENCE</scope>
    <source>
        <strain evidence="2">UHER 2000/2452</strain>
    </source>
</reference>
<accession>A0A951Q767</accession>
<name>A0A951Q767_9CYAN</name>
<gene>
    <name evidence="2" type="ORF">KME15_01830</name>
</gene>
<feature type="compositionally biased region" description="Low complexity" evidence="1">
    <location>
        <begin position="126"/>
        <end position="142"/>
    </location>
</feature>
<evidence type="ECO:0000313" key="3">
    <source>
        <dbReference type="Proteomes" id="UP000757435"/>
    </source>
</evidence>